<dbReference type="PhylomeDB" id="B6QD52"/>
<feature type="domain" description="Zn(2)-C6 fungal-type" evidence="5">
    <location>
        <begin position="9"/>
        <end position="37"/>
    </location>
</feature>
<evidence type="ECO:0000259" key="5">
    <source>
        <dbReference type="PROSITE" id="PS50048"/>
    </source>
</evidence>
<sequence length="466" mass="51849">MPGVPSGKACDGCRRLKKKCDEKTPSCSRCIRLGLECIGSGQQRYKFQPHQTFANVRTRKAVSQTKGLSTTTTSQSNKVKNEADLITFFLRLPPSNKTTILTSQFIQAIKLTTNLKYNLAWAYGFFLFEIPRRMNENEALDTAVNALICAHSNFCAGSGVSVKTLSSYSRALRSLRNCLDDREKASTSETLCAVMLLLICQVSQPAEFYVSERHGEGAAKLLKARSFTKPRDNFEEQLLLSLRGSVLFEGLLNEKIELDPQEWISLVGNELDADFPEGKLMQHLAHVPNILRRARVATNANEVAILRDELKPAYAASQKLLLQLHKQWAEGRTLDPNSALKNTILHAYYQRAYGIGLLIVTILNWLLGALTPPLDAIGLIADSTNLVAQILELAQVANIYRPLGSGYVLVVLSAAWLAASNDSERVAVNMLLQDYRQDFPLRATDKFMIELKWVAEQLQYLPVGSA</sequence>
<keyword evidence="1" id="KW-0805">Transcription regulation</keyword>
<keyword evidence="3" id="KW-0804">Transcription</keyword>
<evidence type="ECO:0000256" key="3">
    <source>
        <dbReference type="ARBA" id="ARBA00023163"/>
    </source>
</evidence>
<keyword evidence="2" id="KW-0238">DNA-binding</keyword>
<protein>
    <recommendedName>
        <fullName evidence="5">Zn(2)-C6 fungal-type domain-containing protein</fullName>
    </recommendedName>
</protein>
<dbReference type="Pfam" id="PF00172">
    <property type="entry name" value="Zn_clus"/>
    <property type="match status" value="1"/>
</dbReference>
<dbReference type="PROSITE" id="PS00463">
    <property type="entry name" value="ZN2_CY6_FUNGAL_1"/>
    <property type="match status" value="1"/>
</dbReference>
<evidence type="ECO:0000256" key="2">
    <source>
        <dbReference type="ARBA" id="ARBA00023125"/>
    </source>
</evidence>
<dbReference type="OrthoDB" id="4314040at2759"/>
<keyword evidence="7" id="KW-1185">Reference proteome</keyword>
<dbReference type="Gene3D" id="4.10.240.10">
    <property type="entry name" value="Zn(2)-C6 fungal-type DNA-binding domain"/>
    <property type="match status" value="1"/>
</dbReference>
<organism evidence="6 7">
    <name type="scientific">Talaromyces marneffei (strain ATCC 18224 / CBS 334.59 / QM 7333)</name>
    <name type="common">Penicillium marneffei</name>
    <dbReference type="NCBI Taxonomy" id="441960"/>
    <lineage>
        <taxon>Eukaryota</taxon>
        <taxon>Fungi</taxon>
        <taxon>Dikarya</taxon>
        <taxon>Ascomycota</taxon>
        <taxon>Pezizomycotina</taxon>
        <taxon>Eurotiomycetes</taxon>
        <taxon>Eurotiomycetidae</taxon>
        <taxon>Eurotiales</taxon>
        <taxon>Trichocomaceae</taxon>
        <taxon>Talaromyces</taxon>
        <taxon>Talaromyces sect. Talaromyces</taxon>
    </lineage>
</organism>
<dbReference type="PANTHER" id="PTHR38111:SF11">
    <property type="entry name" value="TRANSCRIPTION FACTOR DOMAIN-CONTAINING PROTEIN-RELATED"/>
    <property type="match status" value="1"/>
</dbReference>
<evidence type="ECO:0000256" key="1">
    <source>
        <dbReference type="ARBA" id="ARBA00023015"/>
    </source>
</evidence>
<dbReference type="AlphaFoldDB" id="B6QD52"/>
<dbReference type="SMART" id="SM00066">
    <property type="entry name" value="GAL4"/>
    <property type="match status" value="1"/>
</dbReference>
<dbReference type="Proteomes" id="UP000001294">
    <property type="component" value="Unassembled WGS sequence"/>
</dbReference>
<dbReference type="GO" id="GO:0000981">
    <property type="term" value="F:DNA-binding transcription factor activity, RNA polymerase II-specific"/>
    <property type="evidence" value="ECO:0007669"/>
    <property type="project" value="InterPro"/>
</dbReference>
<dbReference type="InterPro" id="IPR053178">
    <property type="entry name" value="Osmoadaptation_assoc"/>
</dbReference>
<dbReference type="HOGENOM" id="CLU_019524_3_0_1"/>
<evidence type="ECO:0000256" key="4">
    <source>
        <dbReference type="ARBA" id="ARBA00023242"/>
    </source>
</evidence>
<dbReference type="GO" id="GO:0008270">
    <property type="term" value="F:zinc ion binding"/>
    <property type="evidence" value="ECO:0007669"/>
    <property type="project" value="InterPro"/>
</dbReference>
<dbReference type="CDD" id="cd00067">
    <property type="entry name" value="GAL4"/>
    <property type="match status" value="1"/>
</dbReference>
<reference evidence="7" key="1">
    <citation type="journal article" date="2015" name="Genome Announc.">
        <title>Genome sequence of the AIDS-associated pathogen Penicillium marneffei (ATCC18224) and its near taxonomic relative Talaromyces stipitatus (ATCC10500).</title>
        <authorList>
            <person name="Nierman W.C."/>
            <person name="Fedorova-Abrams N.D."/>
            <person name="Andrianopoulos A."/>
        </authorList>
    </citation>
    <scope>NUCLEOTIDE SEQUENCE [LARGE SCALE GENOMIC DNA]</scope>
    <source>
        <strain evidence="7">ATCC 18224 / CBS 334.59 / QM 7333</strain>
    </source>
</reference>
<evidence type="ECO:0000313" key="7">
    <source>
        <dbReference type="Proteomes" id="UP000001294"/>
    </source>
</evidence>
<dbReference type="SUPFAM" id="SSF57701">
    <property type="entry name" value="Zn2/Cys6 DNA-binding domain"/>
    <property type="match status" value="1"/>
</dbReference>
<evidence type="ECO:0000313" key="6">
    <source>
        <dbReference type="EMBL" id="EEA23702.1"/>
    </source>
</evidence>
<dbReference type="InterPro" id="IPR036864">
    <property type="entry name" value="Zn2-C6_fun-type_DNA-bd_sf"/>
</dbReference>
<dbReference type="PANTHER" id="PTHR38111">
    <property type="entry name" value="ZN(2)-C6 FUNGAL-TYPE DOMAIN-CONTAINING PROTEIN-RELATED"/>
    <property type="match status" value="1"/>
</dbReference>
<dbReference type="PROSITE" id="PS50048">
    <property type="entry name" value="ZN2_CY6_FUNGAL_2"/>
    <property type="match status" value="1"/>
</dbReference>
<dbReference type="GO" id="GO:0003677">
    <property type="term" value="F:DNA binding"/>
    <property type="evidence" value="ECO:0007669"/>
    <property type="project" value="UniProtKB-KW"/>
</dbReference>
<dbReference type="STRING" id="441960.B6QD52"/>
<dbReference type="VEuPathDB" id="FungiDB:PMAA_077350"/>
<gene>
    <name evidence="6" type="ORF">PMAA_077350</name>
</gene>
<proteinExistence type="predicted"/>
<accession>B6QD52</accession>
<dbReference type="InterPro" id="IPR001138">
    <property type="entry name" value="Zn2Cys6_DnaBD"/>
</dbReference>
<dbReference type="EMBL" id="DS995901">
    <property type="protein sequence ID" value="EEA23702.1"/>
    <property type="molecule type" value="Genomic_DNA"/>
</dbReference>
<name>B6QD52_TALMQ</name>
<keyword evidence="4" id="KW-0539">Nucleus</keyword>